<organism evidence="1 2">
    <name type="scientific">Handroanthus impetiginosus</name>
    <dbReference type="NCBI Taxonomy" id="429701"/>
    <lineage>
        <taxon>Eukaryota</taxon>
        <taxon>Viridiplantae</taxon>
        <taxon>Streptophyta</taxon>
        <taxon>Embryophyta</taxon>
        <taxon>Tracheophyta</taxon>
        <taxon>Spermatophyta</taxon>
        <taxon>Magnoliopsida</taxon>
        <taxon>eudicotyledons</taxon>
        <taxon>Gunneridae</taxon>
        <taxon>Pentapetalae</taxon>
        <taxon>asterids</taxon>
        <taxon>lamiids</taxon>
        <taxon>Lamiales</taxon>
        <taxon>Bignoniaceae</taxon>
        <taxon>Crescentiina</taxon>
        <taxon>Tabebuia alliance</taxon>
        <taxon>Handroanthus</taxon>
    </lineage>
</organism>
<dbReference type="OrthoDB" id="905603at2759"/>
<gene>
    <name evidence="1" type="ORF">CDL12_01733</name>
</gene>
<dbReference type="EMBL" id="NKXS01000220">
    <property type="protein sequence ID" value="PIN25540.1"/>
    <property type="molecule type" value="Genomic_DNA"/>
</dbReference>
<protein>
    <submittedName>
        <fullName evidence="1">Uncharacterized protein</fullName>
    </submittedName>
</protein>
<keyword evidence="2" id="KW-1185">Reference proteome</keyword>
<evidence type="ECO:0000313" key="1">
    <source>
        <dbReference type="EMBL" id="PIN25540.1"/>
    </source>
</evidence>
<dbReference type="Proteomes" id="UP000231279">
    <property type="component" value="Unassembled WGS sequence"/>
</dbReference>
<proteinExistence type="predicted"/>
<reference evidence="2" key="1">
    <citation type="journal article" date="2018" name="Gigascience">
        <title>Genome assembly of the Pink Ipe (Handroanthus impetiginosus, Bignoniaceae), a highly valued, ecologically keystone Neotropical timber forest tree.</title>
        <authorList>
            <person name="Silva-Junior O.B."/>
            <person name="Grattapaglia D."/>
            <person name="Novaes E."/>
            <person name="Collevatti R.G."/>
        </authorList>
    </citation>
    <scope>NUCLEOTIDE SEQUENCE [LARGE SCALE GENOMIC DNA]</scope>
    <source>
        <strain evidence="2">cv. UFG-1</strain>
    </source>
</reference>
<sequence length="102" mass="11542">MAKRFENHQIEVLKAALGESENLTKEKKNELAAATGLDQAIKLTPGNEAELKKELLESKKREAELQDENWRLKERITIAESDEQFAEEVACEWALAMGERAS</sequence>
<dbReference type="AlphaFoldDB" id="A0A2G9I7C3"/>
<evidence type="ECO:0000313" key="2">
    <source>
        <dbReference type="Proteomes" id="UP000231279"/>
    </source>
</evidence>
<name>A0A2G9I7C3_9LAMI</name>
<comment type="caution">
    <text evidence="1">The sequence shown here is derived from an EMBL/GenBank/DDBJ whole genome shotgun (WGS) entry which is preliminary data.</text>
</comment>
<accession>A0A2G9I7C3</accession>